<feature type="region of interest" description="Disordered" evidence="1">
    <location>
        <begin position="1347"/>
        <end position="1424"/>
    </location>
</feature>
<dbReference type="EMBL" id="CAMXCT020006523">
    <property type="protein sequence ID" value="CAL1168657.1"/>
    <property type="molecule type" value="Genomic_DNA"/>
</dbReference>
<proteinExistence type="predicted"/>
<reference evidence="2" key="1">
    <citation type="submission" date="2022-10" db="EMBL/GenBank/DDBJ databases">
        <authorList>
            <person name="Chen Y."/>
            <person name="Dougan E. K."/>
            <person name="Chan C."/>
            <person name="Rhodes N."/>
            <person name="Thang M."/>
        </authorList>
    </citation>
    <scope>NUCLEOTIDE SEQUENCE</scope>
</reference>
<accession>A0A9P1GLE6</accession>
<sequence length="1542" mass="174404">MEDNDLGNPQLAEEPLVWRHPQEPILTVEGSTHLVFLQGKYPSKVAYREGQGTILFWDLGYLWDVFREEAEERQSSKFLNDFKRLAMCDELENELHIRGKVDRPNALSANCAATGLVLTYLSRVADVTRTTSKMQLALGYLRFVVGLAVDLSWENRGLDLGDMVDSAGMVTNFQQLLRQKHLAVVDAWRQQWESMREQLSTSWPEGNDQPLPLLDVAMFLTLAKRIRRSQGKQRWKKISGDLVESLLKQLLKGLADVLHIKILSNLQLYRAGPDVQLPSRRYSRQLEEADEQAIVGESGAIGNSPGKKVTKRLHPNEVWDLVCQAQDEHLSLHRLAKVKRGGSAGSACAWQNKLLSMYFARTQLLFKFSRHLTLITDGSTHGGRNTIVTVAFDPLLNTAGFAPCQALSAAKCVGPGEFDVEDDVERLLARREADRVSSYRLLQSLSYQIYLITAGNLDLECFQVPVTFSKALQRMKPGWRRVVLNNGNLRILFSDGSSEIFDVNMAVNTLPSLTVMQDQGSVGAAGFAFLLDQGFMIHTEFDKFHRLQRDMRLSQERSAQACLMQAQAASQYWFGVNYKPYGSGAFFVEKTEALQTFLRSVCVDDPVVQEYIDRVGADFQMPTVTFEDQQAVLDSLWQNLVSWRLKSEAPESSRWFSWLSAAHLQMREWWASRMVLRWYLPEAEDPDREDAKKFQELKKSGVGGLHLGFQCLSERYWENCMILLVAGRPLWSYYSEQVEEIQNAEDGFKYALHMEANWQACAQLVELAALVSTAGKDEWKPVARWAIDEQDFSSKAWTYVVDLLEHRAGSLAKHSSGCAAYASLVEGSAAGLCKFKTDFCLLLSLEGSTADSGSLLEDLHLVFSAPLRLVATALEVHGWELSARTVPAVQMLRSMVFSVPDSKLIEDVHQRLRNAQKARPNDRMTPACVQQICNHCNVLDSRKIRHGPVITRKVFLENLRKTNRHFQPRKHGRPRNHKLHAKFGHIMKNRTWPALTEPALVRSSAAWSWLRYYSAEKLQDSMIRIKAGQLNLLCFTGLVINRVDDAAGRYYLILNQHQWSTLVWPLKVIDNIDVHPRWTWRYCFNPDLQVQWLCVFDPEYYEVQPTKAWWCDEQGLVLVQTGDPQPLVKYVLLEKTKELTNKSLQLIAEGMGIEKPQKMTRTSLLQILAGQQGNSFYVDSVLERDSKDKPQKQKIPDEFTDFVDALFGQMDSDERVDFLGLQKTKDEDSPVQKRKQWNKWLKEKLAEKQAKKAKRQAKAKAKGKAKAKSARKRKRDDEDDSAHHDDDADLARPDAGVSVSDCGGQEPEQLGSASPQQKDSTADGGFDFGPAASESNHELVSVGIDAVGGLEPSSSASAAPASPPQHFAEHEQESVDERMEIAHEPQEQPVQAPAAAPDLQVEPEHAAAPEEPPQPGAHRHVGPKVHSTPAEIMKLIEPCDKFRIFIDKNAHRFKVETRVSDDRFNVAPYKGKTFNRSFLNCSWRSALKLVHQHAWLKWALVRDTWPCDKDEQDPGVVPENVYQALAPIIAEMPQAVKYPRSS</sequence>
<feature type="compositionally biased region" description="Basic residues" evidence="1">
    <location>
        <begin position="1251"/>
        <end position="1274"/>
    </location>
</feature>
<organism evidence="2">
    <name type="scientific">Cladocopium goreaui</name>
    <dbReference type="NCBI Taxonomy" id="2562237"/>
    <lineage>
        <taxon>Eukaryota</taxon>
        <taxon>Sar</taxon>
        <taxon>Alveolata</taxon>
        <taxon>Dinophyceae</taxon>
        <taxon>Suessiales</taxon>
        <taxon>Symbiodiniaceae</taxon>
        <taxon>Cladocopium</taxon>
    </lineage>
</organism>
<feature type="compositionally biased region" description="Basic and acidic residues" evidence="1">
    <location>
        <begin position="1367"/>
        <end position="1386"/>
    </location>
</feature>
<dbReference type="EMBL" id="CAMXCT030006523">
    <property type="protein sequence ID" value="CAL4802594.1"/>
    <property type="molecule type" value="Genomic_DNA"/>
</dbReference>
<gene>
    <name evidence="2" type="ORF">C1SCF055_LOCUS40119</name>
</gene>
<name>A0A9P1GLE6_9DINO</name>
<comment type="caution">
    <text evidence="2">The sequence shown here is derived from an EMBL/GenBank/DDBJ whole genome shotgun (WGS) entry which is preliminary data.</text>
</comment>
<keyword evidence="4" id="KW-1185">Reference proteome</keyword>
<feature type="compositionally biased region" description="Basic and acidic residues" evidence="1">
    <location>
        <begin position="1281"/>
        <end position="1292"/>
    </location>
</feature>
<evidence type="ECO:0000313" key="4">
    <source>
        <dbReference type="Proteomes" id="UP001152797"/>
    </source>
</evidence>
<dbReference type="Proteomes" id="UP001152797">
    <property type="component" value="Unassembled WGS sequence"/>
</dbReference>
<evidence type="ECO:0000313" key="2">
    <source>
        <dbReference type="EMBL" id="CAI4015282.1"/>
    </source>
</evidence>
<dbReference type="EMBL" id="CAMXCT010006523">
    <property type="protein sequence ID" value="CAI4015282.1"/>
    <property type="molecule type" value="Genomic_DNA"/>
</dbReference>
<evidence type="ECO:0000256" key="1">
    <source>
        <dbReference type="SAM" id="MobiDB-lite"/>
    </source>
</evidence>
<feature type="compositionally biased region" description="Low complexity" evidence="1">
    <location>
        <begin position="1387"/>
        <end position="1400"/>
    </location>
</feature>
<evidence type="ECO:0000313" key="3">
    <source>
        <dbReference type="EMBL" id="CAL4802594.1"/>
    </source>
</evidence>
<reference evidence="3 4" key="2">
    <citation type="submission" date="2024-05" db="EMBL/GenBank/DDBJ databases">
        <authorList>
            <person name="Chen Y."/>
            <person name="Shah S."/>
            <person name="Dougan E. K."/>
            <person name="Thang M."/>
            <person name="Chan C."/>
        </authorList>
    </citation>
    <scope>NUCLEOTIDE SEQUENCE [LARGE SCALE GENOMIC DNA]</scope>
</reference>
<feature type="region of interest" description="Disordered" evidence="1">
    <location>
        <begin position="1247"/>
        <end position="1333"/>
    </location>
</feature>
<protein>
    <submittedName>
        <fullName evidence="2">Uncharacterized protein</fullName>
    </submittedName>
</protein>